<dbReference type="InterPro" id="IPR029903">
    <property type="entry name" value="RmlD-like-bd"/>
</dbReference>
<keyword evidence="9" id="KW-1185">Reference proteome</keyword>
<comment type="pathway">
    <text evidence="1 6">Carbohydrate biosynthesis; dTDP-L-rhamnose biosynthesis.</text>
</comment>
<dbReference type="RefSeq" id="WP_206741871.1">
    <property type="nucleotide sequence ID" value="NZ_ARYK01000012.1"/>
</dbReference>
<accession>A0A059FAG5</accession>
<dbReference type="Gene3D" id="3.90.25.10">
    <property type="entry name" value="UDP-galactose 4-epimerase, domain 1"/>
    <property type="match status" value="1"/>
</dbReference>
<evidence type="ECO:0000313" key="9">
    <source>
        <dbReference type="Proteomes" id="UP000025171"/>
    </source>
</evidence>
<dbReference type="GO" id="GO:0019305">
    <property type="term" value="P:dTDP-rhamnose biosynthetic process"/>
    <property type="evidence" value="ECO:0007669"/>
    <property type="project" value="UniProtKB-UniPathway"/>
</dbReference>
<keyword evidence="6" id="KW-0521">NADP</keyword>
<evidence type="ECO:0000259" key="7">
    <source>
        <dbReference type="Pfam" id="PF04321"/>
    </source>
</evidence>
<dbReference type="InterPro" id="IPR005913">
    <property type="entry name" value="dTDP_dehydrorham_reduct"/>
</dbReference>
<evidence type="ECO:0000256" key="1">
    <source>
        <dbReference type="ARBA" id="ARBA00004781"/>
    </source>
</evidence>
<dbReference type="STRING" id="1280950.HJO_16505"/>
<proteinExistence type="inferred from homology"/>
<dbReference type="eggNOG" id="COG1091">
    <property type="taxonomic scope" value="Bacteria"/>
</dbReference>
<evidence type="ECO:0000256" key="2">
    <source>
        <dbReference type="ARBA" id="ARBA00010944"/>
    </source>
</evidence>
<dbReference type="GO" id="GO:0008831">
    <property type="term" value="F:dTDP-4-dehydrorhamnose reductase activity"/>
    <property type="evidence" value="ECO:0007669"/>
    <property type="project" value="UniProtKB-EC"/>
</dbReference>
<protein>
    <recommendedName>
        <fullName evidence="4 6">dTDP-4-dehydrorhamnose reductase</fullName>
        <ecNumber evidence="3 6">1.1.1.133</ecNumber>
    </recommendedName>
</protein>
<dbReference type="Pfam" id="PF04321">
    <property type="entry name" value="RmlD_sub_bind"/>
    <property type="match status" value="1"/>
</dbReference>
<comment type="similarity">
    <text evidence="2 6">Belongs to the dTDP-4-dehydrorhamnose reductase family.</text>
</comment>
<evidence type="ECO:0000256" key="6">
    <source>
        <dbReference type="RuleBase" id="RU364082"/>
    </source>
</evidence>
<name>A0A059FAG5_9PROT</name>
<comment type="catalytic activity">
    <reaction evidence="5 6">
        <text>dTDP-beta-L-rhamnose + NADP(+) = dTDP-4-dehydro-beta-L-rhamnose + NADPH + H(+)</text>
        <dbReference type="Rhea" id="RHEA:21796"/>
        <dbReference type="ChEBI" id="CHEBI:15378"/>
        <dbReference type="ChEBI" id="CHEBI:57510"/>
        <dbReference type="ChEBI" id="CHEBI:57783"/>
        <dbReference type="ChEBI" id="CHEBI:58349"/>
        <dbReference type="ChEBI" id="CHEBI:62830"/>
        <dbReference type="EC" id="1.1.1.133"/>
    </reaction>
</comment>
<reference evidence="8 9" key="1">
    <citation type="journal article" date="2014" name="Antonie Van Leeuwenhoek">
        <title>Hyphomonas beringensis sp. nov. and Hyphomonas chukchiensis sp. nov., isolated from surface seawater of the Bering Sea and Chukchi Sea.</title>
        <authorList>
            <person name="Li C."/>
            <person name="Lai Q."/>
            <person name="Li G."/>
            <person name="Dong C."/>
            <person name="Wang J."/>
            <person name="Liao Y."/>
            <person name="Shao Z."/>
        </authorList>
    </citation>
    <scope>NUCLEOTIDE SEQUENCE [LARGE SCALE GENOMIC DNA]</scope>
    <source>
        <strain evidence="8 9">MHS-2</strain>
    </source>
</reference>
<comment type="caution">
    <text evidence="8">The sequence shown here is derived from an EMBL/GenBank/DDBJ whole genome shotgun (WGS) entry which is preliminary data.</text>
</comment>
<dbReference type="EMBL" id="ARYK01000012">
    <property type="protein sequence ID" value="KCZ87592.1"/>
    <property type="molecule type" value="Genomic_DNA"/>
</dbReference>
<dbReference type="EC" id="1.1.1.133" evidence="3 6"/>
<dbReference type="NCBIfam" id="TIGR01214">
    <property type="entry name" value="rmlD"/>
    <property type="match status" value="1"/>
</dbReference>
<comment type="cofactor">
    <cofactor evidence="6">
        <name>Mg(2+)</name>
        <dbReference type="ChEBI" id="CHEBI:18420"/>
    </cofactor>
    <text evidence="6">Binds 1 Mg(2+) ion per monomer.</text>
</comment>
<dbReference type="PANTHER" id="PTHR10491:SF4">
    <property type="entry name" value="METHIONINE ADENOSYLTRANSFERASE 2 SUBUNIT BETA"/>
    <property type="match status" value="1"/>
</dbReference>
<dbReference type="AlphaFoldDB" id="A0A059FAG5"/>
<evidence type="ECO:0000256" key="3">
    <source>
        <dbReference type="ARBA" id="ARBA00012929"/>
    </source>
</evidence>
<dbReference type="PATRIC" id="fig|1280950.3.peg.3305"/>
<sequence>MPDTLNILVAGRAGQVAQALANLPATSDVAISTMGRPELDICDAAMVEAAVAAVAPDMIVNAAAYTAVDQAESDSAAAFAVNRDGAANLARAAAARRIPILHLSTDYVFDGTKKSPYEEIDPVAPLGVYGASKLAGEQEVAAANAAHVILRTAWVYSPVGKNFLKTMLRVADGRDELGVVGDQVGNPTSAHDIAVGLVAIARRIADDENWTPGVYHMTAAGEASWADFAAFIFETSGALGGPTAHVRRITSAEYPTPVARPANSRLDCAKLSAEFGVTLPAWEGSTRACVEQLLKTKGWSV</sequence>
<dbReference type="SUPFAM" id="SSF51735">
    <property type="entry name" value="NAD(P)-binding Rossmann-fold domains"/>
    <property type="match status" value="1"/>
</dbReference>
<dbReference type="UniPathway" id="UPA00124"/>
<feature type="domain" description="RmlD-like substrate binding" evidence="7">
    <location>
        <begin position="6"/>
        <end position="293"/>
    </location>
</feature>
<comment type="function">
    <text evidence="6">Catalyzes the reduction of dTDP-6-deoxy-L-lyxo-4-hexulose to yield dTDP-L-rhamnose.</text>
</comment>
<dbReference type="Gene3D" id="3.40.50.720">
    <property type="entry name" value="NAD(P)-binding Rossmann-like Domain"/>
    <property type="match status" value="1"/>
</dbReference>
<organism evidence="8 9">
    <name type="scientific">Hyphomonas johnsonii MHS-2</name>
    <dbReference type="NCBI Taxonomy" id="1280950"/>
    <lineage>
        <taxon>Bacteria</taxon>
        <taxon>Pseudomonadati</taxon>
        <taxon>Pseudomonadota</taxon>
        <taxon>Alphaproteobacteria</taxon>
        <taxon>Hyphomonadales</taxon>
        <taxon>Hyphomonadaceae</taxon>
        <taxon>Hyphomonas</taxon>
    </lineage>
</organism>
<gene>
    <name evidence="8" type="ORF">HJO_16505</name>
</gene>
<evidence type="ECO:0000313" key="8">
    <source>
        <dbReference type="EMBL" id="KCZ87592.1"/>
    </source>
</evidence>
<dbReference type="InterPro" id="IPR036291">
    <property type="entry name" value="NAD(P)-bd_dom_sf"/>
</dbReference>
<evidence type="ECO:0000256" key="5">
    <source>
        <dbReference type="ARBA" id="ARBA00048200"/>
    </source>
</evidence>
<keyword evidence="6" id="KW-0560">Oxidoreductase</keyword>
<dbReference type="PANTHER" id="PTHR10491">
    <property type="entry name" value="DTDP-4-DEHYDRORHAMNOSE REDUCTASE"/>
    <property type="match status" value="1"/>
</dbReference>
<dbReference type="Proteomes" id="UP000025171">
    <property type="component" value="Unassembled WGS sequence"/>
</dbReference>
<evidence type="ECO:0000256" key="4">
    <source>
        <dbReference type="ARBA" id="ARBA00017099"/>
    </source>
</evidence>
<dbReference type="CDD" id="cd05254">
    <property type="entry name" value="dTDP_HR_like_SDR_e"/>
    <property type="match status" value="1"/>
</dbReference>